<dbReference type="SUPFAM" id="SSF52833">
    <property type="entry name" value="Thioredoxin-like"/>
    <property type="match status" value="3"/>
</dbReference>
<evidence type="ECO:0000256" key="6">
    <source>
        <dbReference type="SAM" id="SignalP"/>
    </source>
</evidence>
<feature type="domain" description="Thioredoxin" evidence="7">
    <location>
        <begin position="272"/>
        <end position="455"/>
    </location>
</feature>
<dbReference type="OrthoDB" id="9784686at2"/>
<dbReference type="InterPro" id="IPR036249">
    <property type="entry name" value="Thioredoxin-like_sf"/>
</dbReference>
<protein>
    <submittedName>
        <fullName evidence="8">DsbA oxidoreductase</fullName>
    </submittedName>
</protein>
<dbReference type="Proteomes" id="UP000019678">
    <property type="component" value="Unassembled WGS sequence"/>
</dbReference>
<accession>A0A017T0W6</accession>
<dbReference type="AlphaFoldDB" id="A0A017T0W6"/>
<evidence type="ECO:0000256" key="1">
    <source>
        <dbReference type="ARBA" id="ARBA00005791"/>
    </source>
</evidence>
<evidence type="ECO:0000259" key="7">
    <source>
        <dbReference type="PROSITE" id="PS51352"/>
    </source>
</evidence>
<keyword evidence="5" id="KW-0676">Redox-active center</keyword>
<dbReference type="STRING" id="1192034.CAP_7407"/>
<feature type="domain" description="Thioredoxin" evidence="7">
    <location>
        <begin position="37"/>
        <end position="240"/>
    </location>
</feature>
<keyword evidence="3" id="KW-0560">Oxidoreductase</keyword>
<dbReference type="eggNOG" id="COG1651">
    <property type="taxonomic scope" value="Bacteria"/>
</dbReference>
<feature type="domain" description="Thioredoxin" evidence="7">
    <location>
        <begin position="475"/>
        <end position="662"/>
    </location>
</feature>
<organism evidence="8 9">
    <name type="scientific">Chondromyces apiculatus DSM 436</name>
    <dbReference type="NCBI Taxonomy" id="1192034"/>
    <lineage>
        <taxon>Bacteria</taxon>
        <taxon>Pseudomonadati</taxon>
        <taxon>Myxococcota</taxon>
        <taxon>Polyangia</taxon>
        <taxon>Polyangiales</taxon>
        <taxon>Polyangiaceae</taxon>
        <taxon>Chondromyces</taxon>
    </lineage>
</organism>
<dbReference type="PROSITE" id="PS51257">
    <property type="entry name" value="PROKAR_LIPOPROTEIN"/>
    <property type="match status" value="1"/>
</dbReference>
<evidence type="ECO:0000313" key="8">
    <source>
        <dbReference type="EMBL" id="EYF02196.1"/>
    </source>
</evidence>
<evidence type="ECO:0000313" key="9">
    <source>
        <dbReference type="Proteomes" id="UP000019678"/>
    </source>
</evidence>
<keyword evidence="4" id="KW-1015">Disulfide bond</keyword>
<dbReference type="PROSITE" id="PS00195">
    <property type="entry name" value="GLUTAREDOXIN_1"/>
    <property type="match status" value="2"/>
</dbReference>
<evidence type="ECO:0000256" key="2">
    <source>
        <dbReference type="ARBA" id="ARBA00022729"/>
    </source>
</evidence>
<dbReference type="GO" id="GO:0016491">
    <property type="term" value="F:oxidoreductase activity"/>
    <property type="evidence" value="ECO:0007669"/>
    <property type="project" value="UniProtKB-KW"/>
</dbReference>
<dbReference type="Pfam" id="PF01323">
    <property type="entry name" value="DSBA"/>
    <property type="match status" value="1"/>
</dbReference>
<dbReference type="InterPro" id="IPR013766">
    <property type="entry name" value="Thioredoxin_domain"/>
</dbReference>
<keyword evidence="9" id="KW-1185">Reference proteome</keyword>
<feature type="chain" id="PRO_5001496517" evidence="6">
    <location>
        <begin position="24"/>
        <end position="668"/>
    </location>
</feature>
<dbReference type="Pfam" id="PF13462">
    <property type="entry name" value="Thioredoxin_4"/>
    <property type="match status" value="2"/>
</dbReference>
<proteinExistence type="inferred from homology"/>
<evidence type="ECO:0000256" key="4">
    <source>
        <dbReference type="ARBA" id="ARBA00023157"/>
    </source>
</evidence>
<dbReference type="PANTHER" id="PTHR13887">
    <property type="entry name" value="GLUTATHIONE S-TRANSFERASE KAPPA"/>
    <property type="match status" value="1"/>
</dbReference>
<dbReference type="EMBL" id="ASRX01000065">
    <property type="protein sequence ID" value="EYF02196.1"/>
    <property type="molecule type" value="Genomic_DNA"/>
</dbReference>
<dbReference type="InterPro" id="IPR011767">
    <property type="entry name" value="GLR_AS"/>
</dbReference>
<sequence>MPRRAATFLVTWLALLVALTASCAPGSTSAPQHPNPAPVQEVAVSATVATDPAGEEAEMPAVALDLGPVPVTPADPVRGRWDAPVTLVVFSDLECPYCKRLDVTLNELRRLYGPNQLRVVWKNNPLPFHPNARPAAETAMALFAHRGADVFWAFQDAIFSSSKRPTPEVQEEALRQVGATPEQLNVLLESGAAKRKVSEDMELARQLRATGTPASFINGVFLSGAQPPDKFQEIIDAQLLAAKALREQGVPARDLYTTLVRKNYVAAAPPPPAPEEPEEDLTLYRAPVGTSPVKGKSTALVTMVIFSDFQCPFCARVDPTVHDLLARYGDDLRVVWKNAPLPFHPRAEPAAQLALEARAQKGDTAFWEASAQLFANQKNLDDDALLAIATTLKLNVPAVKRAIETHKHKASIEADQELADDLRATGTPHFFINGRRLVGAHPTDKFQEVIDAQLAKARALVAQGTPPAKVYDVVQKDATAATALTTVTIPAPGKANPSKGAPNARVVVQVFSDFQCPFCARVLPTLDELVKAFPGQVRIVWRNRPLPFHKEAPLASEAAMEAYAQKGAKGFWAMHDLLFQNQRAENLNRAALEQHAATLKLDLAKFATALDTGAHRGAVQADIQIADDAKLMGTPNFVINGYVVSGAQPLAHFKRVVKRALADAQKTK</sequence>
<comment type="similarity">
    <text evidence="1">Belongs to the thioredoxin family. DsbA subfamily.</text>
</comment>
<dbReference type="InterPro" id="IPR001853">
    <property type="entry name" value="DSBA-like_thioredoxin_dom"/>
</dbReference>
<reference evidence="8 9" key="1">
    <citation type="submission" date="2013-05" db="EMBL/GenBank/DDBJ databases">
        <title>Genome assembly of Chondromyces apiculatus DSM 436.</title>
        <authorList>
            <person name="Sharma G."/>
            <person name="Khatri I."/>
            <person name="Kaur C."/>
            <person name="Mayilraj S."/>
            <person name="Subramanian S."/>
        </authorList>
    </citation>
    <scope>NUCLEOTIDE SEQUENCE [LARGE SCALE GENOMIC DNA]</scope>
    <source>
        <strain evidence="8 9">DSM 436</strain>
    </source>
</reference>
<dbReference type="PROSITE" id="PS51352">
    <property type="entry name" value="THIOREDOXIN_2"/>
    <property type="match status" value="3"/>
</dbReference>
<name>A0A017T0W6_9BACT</name>
<evidence type="ECO:0000256" key="5">
    <source>
        <dbReference type="ARBA" id="ARBA00023284"/>
    </source>
</evidence>
<feature type="signal peptide" evidence="6">
    <location>
        <begin position="1"/>
        <end position="23"/>
    </location>
</feature>
<dbReference type="PANTHER" id="PTHR13887:SF14">
    <property type="entry name" value="DISULFIDE BOND FORMATION PROTEIN D"/>
    <property type="match status" value="1"/>
</dbReference>
<dbReference type="InterPro" id="IPR012336">
    <property type="entry name" value="Thioredoxin-like_fold"/>
</dbReference>
<evidence type="ECO:0000256" key="3">
    <source>
        <dbReference type="ARBA" id="ARBA00023002"/>
    </source>
</evidence>
<gene>
    <name evidence="8" type="ORF">CAP_7407</name>
</gene>
<comment type="caution">
    <text evidence="8">The sequence shown here is derived from an EMBL/GenBank/DDBJ whole genome shotgun (WGS) entry which is preliminary data.</text>
</comment>
<dbReference type="RefSeq" id="WP_044248032.1">
    <property type="nucleotide sequence ID" value="NZ_ASRX01000065.1"/>
</dbReference>
<keyword evidence="2 6" id="KW-0732">Signal</keyword>
<dbReference type="Gene3D" id="3.40.30.10">
    <property type="entry name" value="Glutaredoxin"/>
    <property type="match status" value="3"/>
</dbReference>